<dbReference type="Gene3D" id="1.25.40.750">
    <property type="entry name" value="Domain of unknown function DUF5071"/>
    <property type="match status" value="1"/>
</dbReference>
<keyword evidence="3" id="KW-1185">Reference proteome</keyword>
<reference evidence="2 3" key="1">
    <citation type="submission" date="2018-08" db="EMBL/GenBank/DDBJ databases">
        <title>Chitinophaga sp. K20C18050901, a novel bacterium isolated from forest soil.</title>
        <authorList>
            <person name="Wang C."/>
        </authorList>
    </citation>
    <scope>NUCLEOTIDE SEQUENCE [LARGE SCALE GENOMIC DNA]</scope>
    <source>
        <strain evidence="2 3">K20C18050901</strain>
    </source>
</reference>
<name>A0A3E1P4M4_9BACT</name>
<evidence type="ECO:0000313" key="2">
    <source>
        <dbReference type="EMBL" id="RFM35149.1"/>
    </source>
</evidence>
<organism evidence="2 3">
    <name type="scientific">Chitinophaga silvisoli</name>
    <dbReference type="NCBI Taxonomy" id="2291814"/>
    <lineage>
        <taxon>Bacteria</taxon>
        <taxon>Pseudomonadati</taxon>
        <taxon>Bacteroidota</taxon>
        <taxon>Chitinophagia</taxon>
        <taxon>Chitinophagales</taxon>
        <taxon>Chitinophagaceae</taxon>
        <taxon>Chitinophaga</taxon>
    </lineage>
</organism>
<dbReference type="EMBL" id="QTJV01000002">
    <property type="protein sequence ID" value="RFM35149.1"/>
    <property type="molecule type" value="Genomic_DNA"/>
</dbReference>
<dbReference type="InterPro" id="IPR038692">
    <property type="entry name" value="Cthe_2751_sf"/>
</dbReference>
<proteinExistence type="predicted"/>
<dbReference type="CDD" id="cd11743">
    <property type="entry name" value="Cthe_2751_like"/>
    <property type="match status" value="1"/>
</dbReference>
<evidence type="ECO:0000313" key="3">
    <source>
        <dbReference type="Proteomes" id="UP000261174"/>
    </source>
</evidence>
<dbReference type="Proteomes" id="UP000261174">
    <property type="component" value="Unassembled WGS sequence"/>
</dbReference>
<comment type="caution">
    <text evidence="2">The sequence shown here is derived from an EMBL/GenBank/DDBJ whole genome shotgun (WGS) entry which is preliminary data.</text>
</comment>
<gene>
    <name evidence="2" type="ORF">DXN04_07080</name>
</gene>
<sequence>MNIQDLIPAHKGDDRGIERLKKLSFEEIQPIVPELLEWLQDVNWPIASDIADVLHPFVNRMVPEIIDIMKTNDGIWKYWILCTFGRDFKHPVLLQEIERIVRFPTEDEIAEEVNIIALEIMNGEYD</sequence>
<dbReference type="AlphaFoldDB" id="A0A3E1P4M4"/>
<dbReference type="Pfam" id="PF16804">
    <property type="entry name" value="DUF5071"/>
    <property type="match status" value="1"/>
</dbReference>
<evidence type="ECO:0000259" key="1">
    <source>
        <dbReference type="Pfam" id="PF16804"/>
    </source>
</evidence>
<accession>A0A3E1P4M4</accession>
<dbReference type="RefSeq" id="WP_116852631.1">
    <property type="nucleotide sequence ID" value="NZ_QTJV01000002.1"/>
</dbReference>
<feature type="domain" description="DUF5071" evidence="1">
    <location>
        <begin position="6"/>
        <end position="121"/>
    </location>
</feature>
<dbReference type="InterPro" id="IPR031837">
    <property type="entry name" value="DUF5071"/>
</dbReference>
<protein>
    <submittedName>
        <fullName evidence="2">DUF5071 domain-containing protein</fullName>
    </submittedName>
</protein>
<dbReference type="OrthoDB" id="1846249at2"/>